<dbReference type="PANTHER" id="PTHR30614">
    <property type="entry name" value="MEMBRANE COMPONENT OF AMINO ACID ABC TRANSPORTER"/>
    <property type="match status" value="1"/>
</dbReference>
<evidence type="ECO:0000256" key="8">
    <source>
        <dbReference type="RuleBase" id="RU363032"/>
    </source>
</evidence>
<evidence type="ECO:0000256" key="7">
    <source>
        <dbReference type="ARBA" id="ARBA00023136"/>
    </source>
</evidence>
<dbReference type="Gene3D" id="1.10.3720.10">
    <property type="entry name" value="MetI-like"/>
    <property type="match status" value="1"/>
</dbReference>
<reference evidence="10" key="1">
    <citation type="journal article" date="2014" name="Int. J. Syst. Evol. Microbiol.">
        <title>Complete genome sequence of Corynebacterium casei LMG S-19264T (=DSM 44701T), isolated from a smear-ripened cheese.</title>
        <authorList>
            <consortium name="US DOE Joint Genome Institute (JGI-PGF)"/>
            <person name="Walter F."/>
            <person name="Albersmeier A."/>
            <person name="Kalinowski J."/>
            <person name="Ruckert C."/>
        </authorList>
    </citation>
    <scope>NUCLEOTIDE SEQUENCE</scope>
    <source>
        <strain evidence="10">KCTC 42097</strain>
    </source>
</reference>
<dbReference type="InterPro" id="IPR035906">
    <property type="entry name" value="MetI-like_sf"/>
</dbReference>
<dbReference type="Proteomes" id="UP000641137">
    <property type="component" value="Unassembled WGS sequence"/>
</dbReference>
<evidence type="ECO:0000259" key="9">
    <source>
        <dbReference type="PROSITE" id="PS50928"/>
    </source>
</evidence>
<sequence>MSAITLHQEPRSRRVSVPTATFALTLIAIVLWLVFDPSLGQVLLQWLPYLGKGFSMNVLISVCAISLGTIAGVALGAMELAPYKFIRVPAIAYVQIFRNAPHLVLIFAATYIFPFELVIFGNYVPFPDWVKAVVGLAIPASAHIAEITRGALQSIPTTQWEASQSLGFSRLQSLRWIILPQCIKRSLPPWMNLYASITMGTALASLVGVHELLHSATDASTAVQRNDFTVVVYVTVLMAFFLFCYPVSRYTQRLEKRFALR</sequence>
<feature type="transmembrane region" description="Helical" evidence="8">
    <location>
        <begin position="102"/>
        <end position="123"/>
    </location>
</feature>
<feature type="transmembrane region" description="Helical" evidence="8">
    <location>
        <begin position="15"/>
        <end position="35"/>
    </location>
</feature>
<feature type="transmembrane region" description="Helical" evidence="8">
    <location>
        <begin position="55"/>
        <end position="81"/>
    </location>
</feature>
<comment type="similarity">
    <text evidence="2">Belongs to the binding-protein-dependent transport system permease family. HisMQ subfamily.</text>
</comment>
<feature type="domain" description="ABC transmembrane type-1" evidence="9">
    <location>
        <begin position="54"/>
        <end position="243"/>
    </location>
</feature>
<dbReference type="InterPro" id="IPR010065">
    <property type="entry name" value="AA_ABC_transptr_permease_3TM"/>
</dbReference>
<name>A0A8J3DIY4_9HYPH</name>
<keyword evidence="4" id="KW-1003">Cell membrane</keyword>
<feature type="transmembrane region" description="Helical" evidence="8">
    <location>
        <begin position="230"/>
        <end position="248"/>
    </location>
</feature>
<dbReference type="InterPro" id="IPR043429">
    <property type="entry name" value="ArtM/GltK/GlnP/TcyL/YhdX-like"/>
</dbReference>
<proteinExistence type="inferred from homology"/>
<dbReference type="GO" id="GO:0006865">
    <property type="term" value="P:amino acid transport"/>
    <property type="evidence" value="ECO:0007669"/>
    <property type="project" value="TreeGrafter"/>
</dbReference>
<gene>
    <name evidence="10" type="ORF">GCM10010136_19250</name>
</gene>
<dbReference type="RefSeq" id="WP_189489793.1">
    <property type="nucleotide sequence ID" value="NZ_BMZO01000006.1"/>
</dbReference>
<evidence type="ECO:0000256" key="2">
    <source>
        <dbReference type="ARBA" id="ARBA00010072"/>
    </source>
</evidence>
<dbReference type="NCBIfam" id="TIGR01726">
    <property type="entry name" value="HEQRo_perm_3TM"/>
    <property type="match status" value="1"/>
</dbReference>
<dbReference type="AlphaFoldDB" id="A0A8J3DIY4"/>
<dbReference type="PANTHER" id="PTHR30614:SF34">
    <property type="entry name" value="BLR6398 PROTEIN"/>
    <property type="match status" value="1"/>
</dbReference>
<keyword evidence="3 8" id="KW-0813">Transport</keyword>
<dbReference type="GO" id="GO:0022857">
    <property type="term" value="F:transmembrane transporter activity"/>
    <property type="evidence" value="ECO:0007669"/>
    <property type="project" value="InterPro"/>
</dbReference>
<protein>
    <submittedName>
        <fullName evidence="10">Amino acid ABC transporter</fullName>
    </submittedName>
</protein>
<evidence type="ECO:0000256" key="4">
    <source>
        <dbReference type="ARBA" id="ARBA00022475"/>
    </source>
</evidence>
<keyword evidence="7 8" id="KW-0472">Membrane</keyword>
<reference evidence="10" key="2">
    <citation type="submission" date="2020-09" db="EMBL/GenBank/DDBJ databases">
        <authorList>
            <person name="Sun Q."/>
            <person name="Kim S."/>
        </authorList>
    </citation>
    <scope>NUCLEOTIDE SEQUENCE</scope>
    <source>
        <strain evidence="10">KCTC 42097</strain>
    </source>
</reference>
<evidence type="ECO:0000256" key="1">
    <source>
        <dbReference type="ARBA" id="ARBA00004429"/>
    </source>
</evidence>
<accession>A0A8J3DIY4</accession>
<comment type="caution">
    <text evidence="10">The sequence shown here is derived from an EMBL/GenBank/DDBJ whole genome shotgun (WGS) entry which is preliminary data.</text>
</comment>
<dbReference type="GO" id="GO:0043190">
    <property type="term" value="C:ATP-binding cassette (ABC) transporter complex"/>
    <property type="evidence" value="ECO:0007669"/>
    <property type="project" value="InterPro"/>
</dbReference>
<evidence type="ECO:0000313" key="11">
    <source>
        <dbReference type="Proteomes" id="UP000641137"/>
    </source>
</evidence>
<organism evidence="10 11">
    <name type="scientific">Limoniibacter endophyticus</name>
    <dbReference type="NCBI Taxonomy" id="1565040"/>
    <lineage>
        <taxon>Bacteria</taxon>
        <taxon>Pseudomonadati</taxon>
        <taxon>Pseudomonadota</taxon>
        <taxon>Alphaproteobacteria</taxon>
        <taxon>Hyphomicrobiales</taxon>
        <taxon>Bartonellaceae</taxon>
        <taxon>Limoniibacter</taxon>
    </lineage>
</organism>
<keyword evidence="5 8" id="KW-0812">Transmembrane</keyword>
<evidence type="ECO:0000256" key="6">
    <source>
        <dbReference type="ARBA" id="ARBA00022989"/>
    </source>
</evidence>
<dbReference type="SUPFAM" id="SSF161098">
    <property type="entry name" value="MetI-like"/>
    <property type="match status" value="1"/>
</dbReference>
<dbReference type="PROSITE" id="PS50928">
    <property type="entry name" value="ABC_TM1"/>
    <property type="match status" value="1"/>
</dbReference>
<dbReference type="CDD" id="cd06261">
    <property type="entry name" value="TM_PBP2"/>
    <property type="match status" value="1"/>
</dbReference>
<evidence type="ECO:0000256" key="5">
    <source>
        <dbReference type="ARBA" id="ARBA00022692"/>
    </source>
</evidence>
<keyword evidence="6 8" id="KW-1133">Transmembrane helix</keyword>
<evidence type="ECO:0000313" key="10">
    <source>
        <dbReference type="EMBL" id="GHC71924.1"/>
    </source>
</evidence>
<keyword evidence="11" id="KW-1185">Reference proteome</keyword>
<dbReference type="Pfam" id="PF00528">
    <property type="entry name" value="BPD_transp_1"/>
    <property type="match status" value="1"/>
</dbReference>
<dbReference type="InterPro" id="IPR000515">
    <property type="entry name" value="MetI-like"/>
</dbReference>
<evidence type="ECO:0000256" key="3">
    <source>
        <dbReference type="ARBA" id="ARBA00022448"/>
    </source>
</evidence>
<comment type="subcellular location">
    <subcellularLocation>
        <location evidence="1">Cell inner membrane</location>
        <topology evidence="1">Multi-pass membrane protein</topology>
    </subcellularLocation>
    <subcellularLocation>
        <location evidence="8">Cell membrane</location>
        <topology evidence="8">Multi-pass membrane protein</topology>
    </subcellularLocation>
</comment>
<dbReference type="EMBL" id="BMZO01000006">
    <property type="protein sequence ID" value="GHC71924.1"/>
    <property type="molecule type" value="Genomic_DNA"/>
</dbReference>